<dbReference type="Proteomes" id="UP000593601">
    <property type="component" value="Chromosome"/>
</dbReference>
<gene>
    <name evidence="2" type="ORF">INP51_13600</name>
</gene>
<evidence type="ECO:0000259" key="1">
    <source>
        <dbReference type="Pfam" id="PF04015"/>
    </source>
</evidence>
<protein>
    <submittedName>
        <fullName evidence="2">DUF362 domain-containing protein</fullName>
    </submittedName>
</protein>
<dbReference type="Gene3D" id="3.30.70.20">
    <property type="match status" value="1"/>
</dbReference>
<name>A0A7M2RI00_9FIRM</name>
<keyword evidence="3" id="KW-1185">Reference proteome</keyword>
<dbReference type="RefSeq" id="WP_193735351.1">
    <property type="nucleotide sequence ID" value="NZ_CP063304.1"/>
</dbReference>
<dbReference type="SUPFAM" id="SSF54862">
    <property type="entry name" value="4Fe-4S ferredoxins"/>
    <property type="match status" value="1"/>
</dbReference>
<dbReference type="Pfam" id="PF04015">
    <property type="entry name" value="DUF362"/>
    <property type="match status" value="1"/>
</dbReference>
<evidence type="ECO:0000313" key="3">
    <source>
        <dbReference type="Proteomes" id="UP000593601"/>
    </source>
</evidence>
<proteinExistence type="predicted"/>
<organism evidence="2 3">
    <name type="scientific">Blautia liquoris</name>
    <dbReference type="NCBI Taxonomy" id="2779518"/>
    <lineage>
        <taxon>Bacteria</taxon>
        <taxon>Bacillati</taxon>
        <taxon>Bacillota</taxon>
        <taxon>Clostridia</taxon>
        <taxon>Lachnospirales</taxon>
        <taxon>Lachnospiraceae</taxon>
        <taxon>Blautia</taxon>
    </lineage>
</organism>
<accession>A0A7M2RI00</accession>
<evidence type="ECO:0000313" key="2">
    <source>
        <dbReference type="EMBL" id="QOV18992.1"/>
    </source>
</evidence>
<dbReference type="EMBL" id="CP063304">
    <property type="protein sequence ID" value="QOV18992.1"/>
    <property type="molecule type" value="Genomic_DNA"/>
</dbReference>
<dbReference type="KEGG" id="bliq:INP51_13600"/>
<dbReference type="AlphaFoldDB" id="A0A7M2RI00"/>
<sequence length="460" mass="50299">MSSKVYYLNDRAGSMMDSIPFKGVKVLKDAGLAGMIKPGDRVAIKTHMGEWGNALNLRPHWVSAVADEVKRLGGKPAIVETCVAAYGESVSRISREDHLRVAAAHGFTEETMGCPIIICDGDYGTEDVKVEVPNGVYLKYAYLAKKLLDFDVVIVVSHFKGHAMGVFGGAMKNVGIGMASARGKYAIHNITHPEIGIKTWQINQDAVKKHAQAPSPNLIERMVDNCPCEAFAYDGETLTRDSEKCRQCGFCFAYLFQGVYNFPPELVPSWPAGITDAACGFIHAIGKEKMIFLNYAMDITPGCDCGNFHDKALTPNLGVFASRDPVAVDMACIEAAEAVTAVPGSAASEYGFGEPNTERFTNCSSMAKLSQWAQLNAAVYNGMGDTEYVLVNSVTEFTEAFNFPPYTMAEPYTHVHKEIYKEINMDPGDYAYGKLPRLAMEEQSKKPKGKLKEISIAEDK</sequence>
<reference evidence="2 3" key="1">
    <citation type="submission" date="2020-10" db="EMBL/GenBank/DDBJ databases">
        <title>Blautia liquoris sp.nov., isolated from the mud in a fermentation cellar used for the production of Chinese strong-flavoured liquor.</title>
        <authorList>
            <person name="Lu L."/>
        </authorList>
    </citation>
    <scope>NUCLEOTIDE SEQUENCE [LARGE SCALE GENOMIC DNA]</scope>
    <source>
        <strain evidence="2 3">LZLJ-3</strain>
    </source>
</reference>
<dbReference type="InterPro" id="IPR007160">
    <property type="entry name" value="DUF362"/>
</dbReference>
<feature type="domain" description="DUF362" evidence="1">
    <location>
        <begin position="42"/>
        <end position="333"/>
    </location>
</feature>